<evidence type="ECO:0000313" key="1">
    <source>
        <dbReference type="EMBL" id="OLN31724.1"/>
    </source>
</evidence>
<accession>A0A1Q8QWK2</accession>
<dbReference type="Proteomes" id="UP000186102">
    <property type="component" value="Unassembled WGS sequence"/>
</dbReference>
<proteinExistence type="predicted"/>
<dbReference type="EMBL" id="MLBF01000015">
    <property type="protein sequence ID" value="OLN31724.1"/>
    <property type="molecule type" value="Genomic_DNA"/>
</dbReference>
<organism evidence="1 2">
    <name type="scientific">Desulfosporosinus metallidurans</name>
    <dbReference type="NCBI Taxonomy" id="1888891"/>
    <lineage>
        <taxon>Bacteria</taxon>
        <taxon>Bacillati</taxon>
        <taxon>Bacillota</taxon>
        <taxon>Clostridia</taxon>
        <taxon>Eubacteriales</taxon>
        <taxon>Desulfitobacteriaceae</taxon>
        <taxon>Desulfosporosinus</taxon>
    </lineage>
</organism>
<protein>
    <submittedName>
        <fullName evidence="1">Uncharacterized protein</fullName>
    </submittedName>
</protein>
<keyword evidence="2" id="KW-1185">Reference proteome</keyword>
<dbReference type="AlphaFoldDB" id="A0A1Q8QWK2"/>
<reference evidence="1 2" key="1">
    <citation type="submission" date="2016-09" db="EMBL/GenBank/DDBJ databases">
        <title>Complete genome of Desulfosporosinus sp. OL.</title>
        <authorList>
            <person name="Mardanov A."/>
            <person name="Beletsky A."/>
            <person name="Panova A."/>
            <person name="Karnachuk O."/>
            <person name="Ravin N."/>
        </authorList>
    </citation>
    <scope>NUCLEOTIDE SEQUENCE [LARGE SCALE GENOMIC DNA]</scope>
    <source>
        <strain evidence="1 2">OL</strain>
    </source>
</reference>
<evidence type="ECO:0000313" key="2">
    <source>
        <dbReference type="Proteomes" id="UP000186102"/>
    </source>
</evidence>
<gene>
    <name evidence="1" type="ORF">DSOL_2412</name>
</gene>
<comment type="caution">
    <text evidence="1">The sequence shown here is derived from an EMBL/GenBank/DDBJ whole genome shotgun (WGS) entry which is preliminary data.</text>
</comment>
<sequence>MALRPCLLTGLPLARIIQLLFIKGRVVPIPIWLFNIKHSVQAALFHVGFSNKI</sequence>
<name>A0A1Q8QWK2_9FIRM</name>